<evidence type="ECO:0000313" key="2">
    <source>
        <dbReference type="Proteomes" id="UP000199506"/>
    </source>
</evidence>
<dbReference type="PANTHER" id="PTHR46523">
    <property type="entry name" value="DCTP PYROPHOSPHATASE 1"/>
    <property type="match status" value="1"/>
</dbReference>
<dbReference type="InterPro" id="IPR052555">
    <property type="entry name" value="dCTP_Pyrophosphatase"/>
</dbReference>
<dbReference type="OrthoDB" id="147562at2157"/>
<protein>
    <submittedName>
        <fullName evidence="1">NTP pyrophosphatase, house-cleaning of non-canonical NTPs</fullName>
    </submittedName>
</protein>
<dbReference type="STRING" id="190974.SAMN05216439_0154"/>
<dbReference type="Gene3D" id="1.10.287.1080">
    <property type="entry name" value="MazG-like"/>
    <property type="match status" value="1"/>
</dbReference>
<name>A0A1H7NB35_9EURY</name>
<sequence length="104" mass="12080">MDELKSEIIKFQKERDWKKFHTPENLAKSISIEAAELLEHFQWGKDYSINEVADELADVFNYCILMADALDLDIKEIVLNKMKKNAVKYPVDKARGNAAKYTEL</sequence>
<dbReference type="EMBL" id="FOAK01000012">
    <property type="protein sequence ID" value="SEL20700.1"/>
    <property type="molecule type" value="Genomic_DNA"/>
</dbReference>
<dbReference type="GO" id="GO:0047429">
    <property type="term" value="F:nucleoside triphosphate diphosphatase activity"/>
    <property type="evidence" value="ECO:0007669"/>
    <property type="project" value="InterPro"/>
</dbReference>
<dbReference type="RefSeq" id="WP_091699730.1">
    <property type="nucleotide sequence ID" value="NZ_FOAK01000012.1"/>
</dbReference>
<dbReference type="GO" id="GO:0009143">
    <property type="term" value="P:nucleoside triphosphate catabolic process"/>
    <property type="evidence" value="ECO:0007669"/>
    <property type="project" value="InterPro"/>
</dbReference>
<dbReference type="PIRSF" id="PIRSF029826">
    <property type="entry name" value="UCP029826_pph"/>
    <property type="match status" value="1"/>
</dbReference>
<dbReference type="InterPro" id="IPR025984">
    <property type="entry name" value="DCTPP"/>
</dbReference>
<dbReference type="PANTHER" id="PTHR46523:SF1">
    <property type="entry name" value="DCTP PYROPHOSPHATASE 1"/>
    <property type="match status" value="1"/>
</dbReference>
<dbReference type="CDD" id="cd11537">
    <property type="entry name" value="NTP-PPase_RS21-C6_like"/>
    <property type="match status" value="1"/>
</dbReference>
<organism evidence="1 2">
    <name type="scientific">Methanobrevibacter gottschalkii</name>
    <dbReference type="NCBI Taxonomy" id="190974"/>
    <lineage>
        <taxon>Archaea</taxon>
        <taxon>Methanobacteriati</taxon>
        <taxon>Methanobacteriota</taxon>
        <taxon>Methanomada group</taxon>
        <taxon>Methanobacteria</taxon>
        <taxon>Methanobacteriales</taxon>
        <taxon>Methanobacteriaceae</taxon>
        <taxon>Methanobrevibacter</taxon>
    </lineage>
</organism>
<accession>A0A1H7NB35</accession>
<dbReference type="Proteomes" id="UP000199506">
    <property type="component" value="Unassembled WGS sequence"/>
</dbReference>
<dbReference type="SUPFAM" id="SSF101386">
    <property type="entry name" value="all-alpha NTP pyrophosphatases"/>
    <property type="match status" value="1"/>
</dbReference>
<evidence type="ECO:0000313" key="1">
    <source>
        <dbReference type="EMBL" id="SEL20700.1"/>
    </source>
</evidence>
<dbReference type="Pfam" id="PF12643">
    <property type="entry name" value="MazG-like"/>
    <property type="match status" value="1"/>
</dbReference>
<proteinExistence type="predicted"/>
<gene>
    <name evidence="1" type="ORF">SAMN05216439_0154</name>
</gene>
<dbReference type="AlphaFoldDB" id="A0A1H7NB35"/>
<reference evidence="1 2" key="1">
    <citation type="submission" date="2016-10" db="EMBL/GenBank/DDBJ databases">
        <authorList>
            <person name="de Groot N.N."/>
        </authorList>
    </citation>
    <scope>NUCLEOTIDE SEQUENCE [LARGE SCALE GENOMIC DNA]</scope>
    <source>
        <strain evidence="1 2">DSM 11978</strain>
    </source>
</reference>